<feature type="region of interest" description="Disordered" evidence="6">
    <location>
        <begin position="628"/>
        <end position="652"/>
    </location>
</feature>
<feature type="coiled-coil region" evidence="5">
    <location>
        <begin position="250"/>
        <end position="327"/>
    </location>
</feature>
<gene>
    <name evidence="9" type="primary">LCA5L</name>
</gene>
<evidence type="ECO:0000256" key="5">
    <source>
        <dbReference type="SAM" id="Coils"/>
    </source>
</evidence>
<evidence type="ECO:0000313" key="9">
    <source>
        <dbReference type="RefSeq" id="XP_025026971.1"/>
    </source>
</evidence>
<comment type="similarity">
    <text evidence="1">Belongs to the LCA5 family.</text>
</comment>
<dbReference type="GO" id="GO:0042073">
    <property type="term" value="P:intraciliary transport"/>
    <property type="evidence" value="ECO:0007669"/>
    <property type="project" value="TreeGrafter"/>
</dbReference>
<organism evidence="8 9">
    <name type="scientific">Python bivittatus</name>
    <name type="common">Burmese python</name>
    <name type="synonym">Python molurus bivittatus</name>
    <dbReference type="NCBI Taxonomy" id="176946"/>
    <lineage>
        <taxon>Eukaryota</taxon>
        <taxon>Metazoa</taxon>
        <taxon>Chordata</taxon>
        <taxon>Craniata</taxon>
        <taxon>Vertebrata</taxon>
        <taxon>Euteleostomi</taxon>
        <taxon>Lepidosauria</taxon>
        <taxon>Squamata</taxon>
        <taxon>Bifurcata</taxon>
        <taxon>Unidentata</taxon>
        <taxon>Episquamata</taxon>
        <taxon>Toxicofera</taxon>
        <taxon>Serpentes</taxon>
        <taxon>Henophidia</taxon>
        <taxon>Pythonidae</taxon>
        <taxon>Python</taxon>
    </lineage>
</organism>
<dbReference type="InterPro" id="IPR026188">
    <property type="entry name" value="Lebercilin-like"/>
</dbReference>
<feature type="domain" description="Lebercilin" evidence="7">
    <location>
        <begin position="183"/>
        <end position="374"/>
    </location>
</feature>
<evidence type="ECO:0000256" key="3">
    <source>
        <dbReference type="ARBA" id="ARBA00041189"/>
    </source>
</evidence>
<protein>
    <recommendedName>
        <fullName evidence="3">Lebercilin-like protein</fullName>
    </recommendedName>
    <alternativeName>
        <fullName evidence="4">Leber congenital amaurosis 5-like protein</fullName>
    </alternativeName>
</protein>
<evidence type="ECO:0000256" key="4">
    <source>
        <dbReference type="ARBA" id="ARBA00041402"/>
    </source>
</evidence>
<name>A0A9F5J852_PYTBI</name>
<dbReference type="CTD" id="150082"/>
<dbReference type="KEGG" id="pbi:112541503"/>
<reference evidence="9" key="1">
    <citation type="submission" date="2025-08" db="UniProtKB">
        <authorList>
            <consortium name="RefSeq"/>
        </authorList>
    </citation>
    <scope>IDENTIFICATION</scope>
    <source>
        <tissue evidence="9">Liver</tissue>
    </source>
</reference>
<dbReference type="InterPro" id="IPR028933">
    <property type="entry name" value="Lebercilin_dom"/>
</dbReference>
<evidence type="ECO:0000313" key="8">
    <source>
        <dbReference type="Proteomes" id="UP000695026"/>
    </source>
</evidence>
<keyword evidence="8" id="KW-1185">Reference proteome</keyword>
<dbReference type="RefSeq" id="XP_025026971.1">
    <property type="nucleotide sequence ID" value="XM_025171203.1"/>
</dbReference>
<dbReference type="PANTHER" id="PTHR16650:SF9">
    <property type="entry name" value="LEBERCILIN-LIKE PROTEIN"/>
    <property type="match status" value="1"/>
</dbReference>
<dbReference type="OrthoDB" id="9046565at2759"/>
<dbReference type="GO" id="GO:0005930">
    <property type="term" value="C:axoneme"/>
    <property type="evidence" value="ECO:0007669"/>
    <property type="project" value="TreeGrafter"/>
</dbReference>
<evidence type="ECO:0000256" key="1">
    <source>
        <dbReference type="ARBA" id="ARBA00010229"/>
    </source>
</evidence>
<feature type="compositionally biased region" description="Polar residues" evidence="6">
    <location>
        <begin position="35"/>
        <end position="45"/>
    </location>
</feature>
<accession>A0A9F5J852</accession>
<sequence length="729" mass="83073">MASDDIFLHYTVQEDNTCGQYRKSRSPSDSPGRFSKSTKTSKVNNCSKCSSQCGSVQPNYSNDFHDNASRRAISGSSNSISSEQNNCGSSQNYYYEDFHTDSSETSTSNSGSSCIIPLQQQSESKGQNLPEKKNENDLQAKVYSAVCSGINVGGKTLPKKKQQQKTTFATDHIINSQKNNNIARRLLSARAHKIKELKNEVAVLQSKLEASNMENQILKRLQYRHLKAISKYENAETNLPDLLAKQCGEVQTLRALLRKSQEQERNASRKLREVETQLLKTKDTLQALQKLSEDKNLAERGELKRRLTSLAQRMEAGDKRIQGLEKQLLLNNTSFSHQLAVEKKKTIEARSITTNLQMEIKLLNQKIKEKERELGIRNIYAYRMLKGQPEKGDSRSSPKDVNVSKSIQVNISLEATTLRKPEPERRAVTFREELRTNIGAEDLCEVHKKIEQETEVHLIEKLPEQKISNRTCTELQKEEICPRVEKSIKYENIERQKNRRKGQGLDLLKEEFEKLRTEPSFLSAHHVQPKENNLEEVAAEKQENEENRESKEAVCDKLTMVNQRYKTPSKFKKQYVFTEAIENLHQGYPSTGPLSNTNVTCSSRQRNQHQGEVAEFKTEDSISTYEPSFGKVPKARQKDTPSTHGDDYIPNIPMEKKNTLMEELFGPSCILNNSHPNSNLNMEGKEKKTLQSKKPYDEISYTNDGLQCGDSNQAHINVFQKIAFLDNLN</sequence>
<dbReference type="Proteomes" id="UP000695026">
    <property type="component" value="Unplaced"/>
</dbReference>
<dbReference type="OMA" id="MKHQETQ"/>
<evidence type="ECO:0000256" key="6">
    <source>
        <dbReference type="SAM" id="MobiDB-lite"/>
    </source>
</evidence>
<keyword evidence="2 5" id="KW-0175">Coiled coil</keyword>
<feature type="region of interest" description="Disordered" evidence="6">
    <location>
        <begin position="18"/>
        <end position="45"/>
    </location>
</feature>
<dbReference type="Pfam" id="PF15619">
    <property type="entry name" value="Lebercilin"/>
    <property type="match status" value="1"/>
</dbReference>
<feature type="region of interest" description="Disordered" evidence="6">
    <location>
        <begin position="62"/>
        <end position="85"/>
    </location>
</feature>
<feature type="compositionally biased region" description="Basic and acidic residues" evidence="6">
    <location>
        <begin position="636"/>
        <end position="647"/>
    </location>
</feature>
<dbReference type="AlphaFoldDB" id="A0A9F5J852"/>
<evidence type="ECO:0000259" key="7">
    <source>
        <dbReference type="Pfam" id="PF15619"/>
    </source>
</evidence>
<feature type="compositionally biased region" description="Low complexity" evidence="6">
    <location>
        <begin position="70"/>
        <end position="82"/>
    </location>
</feature>
<dbReference type="GeneID" id="112541503"/>
<dbReference type="PANTHER" id="PTHR16650">
    <property type="entry name" value="C21ORF13-RELATED"/>
    <property type="match status" value="1"/>
</dbReference>
<evidence type="ECO:0000256" key="2">
    <source>
        <dbReference type="ARBA" id="ARBA00023054"/>
    </source>
</evidence>
<proteinExistence type="inferred from homology"/>